<dbReference type="EMBL" id="CADCXU010021842">
    <property type="protein sequence ID" value="CAB0009613.1"/>
    <property type="molecule type" value="Genomic_DNA"/>
</dbReference>
<evidence type="ECO:0000313" key="4">
    <source>
        <dbReference type="Proteomes" id="UP000479000"/>
    </source>
</evidence>
<sequence>MTNTTNFTSRCSRATRRSEASNKKWKEYEFFKFSKNTGIQFQQRLEKAGPKIEVAVSSGSQSLFGLLTRNLDQLLGSRTYADEIWTFRPFTTKQDGNSALGFLEFCPFGKTDEQARYRSKFWTSSKRRLSEDAILENAEFNSFRIFKMSKQIRKLEKETASWKSRYEAAHRTLLQMTEEKLKSDQNASASNRKLVALQGLCRSLQAQCTSLRSELKGAAPSTPSVSNDQEEELMNQVEKELNDSTPVEAGLPNDNSPCPRQLSMESAEKINGEIGNPCDDEIGKPGDSTEEPAEPEKMDLPEKQATLESNAVDEELSSLPAPTPNSDVGSDVGDNKNSAAQPVQQAKKNKAKKKNKK</sequence>
<dbReference type="PANTHER" id="PTHR16127">
    <property type="entry name" value="TAXILIN"/>
    <property type="match status" value="1"/>
</dbReference>
<feature type="region of interest" description="Disordered" evidence="2">
    <location>
        <begin position="214"/>
        <end position="235"/>
    </location>
</feature>
<dbReference type="Pfam" id="PF09728">
    <property type="entry name" value="Taxilin"/>
    <property type="match status" value="1"/>
</dbReference>
<gene>
    <name evidence="3" type="ORF">NTEN_LOCUS14743</name>
</gene>
<feature type="compositionally biased region" description="Polar residues" evidence="2">
    <location>
        <begin position="335"/>
        <end position="344"/>
    </location>
</feature>
<reference evidence="3 4" key="1">
    <citation type="submission" date="2020-02" db="EMBL/GenBank/DDBJ databases">
        <authorList>
            <person name="Ferguson B K."/>
        </authorList>
    </citation>
    <scope>NUCLEOTIDE SEQUENCE [LARGE SCALE GENOMIC DNA]</scope>
</reference>
<dbReference type="PANTHER" id="PTHR16127:SF13">
    <property type="entry name" value="GH01188P"/>
    <property type="match status" value="1"/>
</dbReference>
<feature type="region of interest" description="Disordered" evidence="2">
    <location>
        <begin position="271"/>
        <end position="357"/>
    </location>
</feature>
<comment type="similarity">
    <text evidence="1">Belongs to the taxilin family.</text>
</comment>
<evidence type="ECO:0000256" key="2">
    <source>
        <dbReference type="SAM" id="MobiDB-lite"/>
    </source>
</evidence>
<accession>A0A6H5GZC5</accession>
<dbReference type="GO" id="GO:0019905">
    <property type="term" value="F:syntaxin binding"/>
    <property type="evidence" value="ECO:0007669"/>
    <property type="project" value="InterPro"/>
</dbReference>
<keyword evidence="4" id="KW-1185">Reference proteome</keyword>
<proteinExistence type="inferred from homology"/>
<feature type="compositionally biased region" description="Basic residues" evidence="2">
    <location>
        <begin position="347"/>
        <end position="357"/>
    </location>
</feature>
<protein>
    <submittedName>
        <fullName evidence="3">Uncharacterized protein</fullName>
    </submittedName>
</protein>
<name>A0A6H5GZC5_9HEMI</name>
<dbReference type="InterPro" id="IPR026183">
    <property type="entry name" value="Taxilin_fam"/>
</dbReference>
<evidence type="ECO:0000313" key="3">
    <source>
        <dbReference type="EMBL" id="CAB0009613.1"/>
    </source>
</evidence>
<dbReference type="OrthoDB" id="425555at2759"/>
<dbReference type="AlphaFoldDB" id="A0A6H5GZC5"/>
<evidence type="ECO:0000256" key="1">
    <source>
        <dbReference type="ARBA" id="ARBA00009550"/>
    </source>
</evidence>
<organism evidence="3 4">
    <name type="scientific">Nesidiocoris tenuis</name>
    <dbReference type="NCBI Taxonomy" id="355587"/>
    <lineage>
        <taxon>Eukaryota</taxon>
        <taxon>Metazoa</taxon>
        <taxon>Ecdysozoa</taxon>
        <taxon>Arthropoda</taxon>
        <taxon>Hexapoda</taxon>
        <taxon>Insecta</taxon>
        <taxon>Pterygota</taxon>
        <taxon>Neoptera</taxon>
        <taxon>Paraneoptera</taxon>
        <taxon>Hemiptera</taxon>
        <taxon>Heteroptera</taxon>
        <taxon>Panheteroptera</taxon>
        <taxon>Cimicomorpha</taxon>
        <taxon>Miridae</taxon>
        <taxon>Dicyphina</taxon>
        <taxon>Nesidiocoris</taxon>
    </lineage>
</organism>
<dbReference type="Proteomes" id="UP000479000">
    <property type="component" value="Unassembled WGS sequence"/>
</dbReference>